<dbReference type="WBParaSite" id="ACRNAN_scaffold7689.g17012.t1">
    <property type="protein sequence ID" value="ACRNAN_scaffold7689.g17012.t1"/>
    <property type="gene ID" value="ACRNAN_scaffold7689.g17012"/>
</dbReference>
<evidence type="ECO:0000313" key="5">
    <source>
        <dbReference type="WBParaSite" id="ACRNAN_scaffold7689.g17012.t1"/>
    </source>
</evidence>
<organism evidence="4 5">
    <name type="scientific">Acrobeloides nanus</name>
    <dbReference type="NCBI Taxonomy" id="290746"/>
    <lineage>
        <taxon>Eukaryota</taxon>
        <taxon>Metazoa</taxon>
        <taxon>Ecdysozoa</taxon>
        <taxon>Nematoda</taxon>
        <taxon>Chromadorea</taxon>
        <taxon>Rhabditida</taxon>
        <taxon>Tylenchina</taxon>
        <taxon>Cephalobomorpha</taxon>
        <taxon>Cephaloboidea</taxon>
        <taxon>Cephalobidae</taxon>
        <taxon>Acrobeloides</taxon>
    </lineage>
</organism>
<evidence type="ECO:0000256" key="2">
    <source>
        <dbReference type="ARBA" id="ARBA00022801"/>
    </source>
</evidence>
<feature type="domain" description="Carboxylesterase type B" evidence="3">
    <location>
        <begin position="5"/>
        <end position="151"/>
    </location>
</feature>
<keyword evidence="4" id="KW-1185">Reference proteome</keyword>
<protein>
    <submittedName>
        <fullName evidence="5">Carboxylesterase type B domain-containing protein</fullName>
    </submittedName>
</protein>
<dbReference type="AlphaFoldDB" id="A0A914EE88"/>
<dbReference type="PANTHER" id="PTHR43142:SF1">
    <property type="entry name" value="CARBOXYLIC ESTER HYDROLASE"/>
    <property type="match status" value="1"/>
</dbReference>
<comment type="similarity">
    <text evidence="1">Belongs to the type-B carboxylesterase/lipase family.</text>
</comment>
<evidence type="ECO:0000259" key="3">
    <source>
        <dbReference type="Pfam" id="PF00135"/>
    </source>
</evidence>
<dbReference type="InterPro" id="IPR029058">
    <property type="entry name" value="AB_hydrolase_fold"/>
</dbReference>
<dbReference type="PANTHER" id="PTHR43142">
    <property type="entry name" value="CARBOXYLIC ESTER HYDROLASE"/>
    <property type="match status" value="1"/>
</dbReference>
<dbReference type="Proteomes" id="UP000887540">
    <property type="component" value="Unplaced"/>
</dbReference>
<dbReference type="Gene3D" id="3.40.50.1820">
    <property type="entry name" value="alpha/beta hydrolase"/>
    <property type="match status" value="1"/>
</dbReference>
<evidence type="ECO:0000256" key="1">
    <source>
        <dbReference type="ARBA" id="ARBA00005964"/>
    </source>
</evidence>
<keyword evidence="2" id="KW-0378">Hydrolase</keyword>
<sequence>MVADDDNMAWLQFYVDIGTSFFFTSFAGRDITDHLLQNNSNMYVFEFTYPSQIDGGYNNVVPDWHPVPHMAEIPYLFYEVNWEKELKAGKINQTDFDLTNFFGEAWTNFAKFGKPTMDNSWKPTTSSDPKMMEYFEIGANSGMRTGYRKHDQITFNQAVQPDGPNLL</sequence>
<evidence type="ECO:0000313" key="4">
    <source>
        <dbReference type="Proteomes" id="UP000887540"/>
    </source>
</evidence>
<proteinExistence type="inferred from homology"/>
<accession>A0A914EE88</accession>
<name>A0A914EE88_9BILA</name>
<dbReference type="InterPro" id="IPR002018">
    <property type="entry name" value="CarbesteraseB"/>
</dbReference>
<reference evidence="5" key="1">
    <citation type="submission" date="2022-11" db="UniProtKB">
        <authorList>
            <consortium name="WormBaseParasite"/>
        </authorList>
    </citation>
    <scope>IDENTIFICATION</scope>
</reference>
<dbReference type="Pfam" id="PF00135">
    <property type="entry name" value="COesterase"/>
    <property type="match status" value="1"/>
</dbReference>
<dbReference type="SUPFAM" id="SSF53474">
    <property type="entry name" value="alpha/beta-Hydrolases"/>
    <property type="match status" value="1"/>
</dbReference>
<dbReference type="GO" id="GO:0016787">
    <property type="term" value="F:hydrolase activity"/>
    <property type="evidence" value="ECO:0007669"/>
    <property type="project" value="UniProtKB-KW"/>
</dbReference>